<dbReference type="EMBL" id="PTIW01000008">
    <property type="protein sequence ID" value="PPK61644.1"/>
    <property type="molecule type" value="Genomic_DNA"/>
</dbReference>
<accession>A0AB36ZXZ1</accession>
<name>A0AB36ZXZ1_9BACT</name>
<proteinExistence type="predicted"/>
<reference evidence="1 2" key="1">
    <citation type="submission" date="2018-02" db="EMBL/GenBank/DDBJ databases">
        <title>Subsurface microbial communities from deep shales in Ohio and West Virginia, USA.</title>
        <authorList>
            <person name="Wrighton K."/>
        </authorList>
    </citation>
    <scope>NUCLEOTIDE SEQUENCE [LARGE SCALE GENOMIC DNA]</scope>
    <source>
        <strain evidence="1 2">MARC-MIP3H16</strain>
    </source>
</reference>
<dbReference type="Proteomes" id="UP000239861">
    <property type="component" value="Unassembled WGS sequence"/>
</dbReference>
<comment type="caution">
    <text evidence="1">The sequence shown here is derived from an EMBL/GenBank/DDBJ whole genome shotgun (WGS) entry which is preliminary data.</text>
</comment>
<gene>
    <name evidence="1" type="ORF">B0F89_10836</name>
</gene>
<sequence length="64" mass="7925">MKEKNLKLYHEYTHYKNLMTYIPINYCKIQKDDIWIDAVIYEADDKSLYVRSTQEFIEKFNLKK</sequence>
<dbReference type="AlphaFoldDB" id="A0AB36ZXZ1"/>
<evidence type="ECO:0008006" key="3">
    <source>
        <dbReference type="Google" id="ProtNLM"/>
    </source>
</evidence>
<organism evidence="1 2">
    <name type="scientific">Malaciobacter marinus</name>
    <dbReference type="NCBI Taxonomy" id="505249"/>
    <lineage>
        <taxon>Bacteria</taxon>
        <taxon>Pseudomonadati</taxon>
        <taxon>Campylobacterota</taxon>
        <taxon>Epsilonproteobacteria</taxon>
        <taxon>Campylobacterales</taxon>
        <taxon>Arcobacteraceae</taxon>
        <taxon>Malaciobacter</taxon>
    </lineage>
</organism>
<protein>
    <recommendedName>
        <fullName evidence="3">DUF1653 domain-containing protein</fullName>
    </recommendedName>
</protein>
<dbReference type="RefSeq" id="WP_104412032.1">
    <property type="nucleotide sequence ID" value="NZ_PTIW01000008.1"/>
</dbReference>
<evidence type="ECO:0000313" key="1">
    <source>
        <dbReference type="EMBL" id="PPK61644.1"/>
    </source>
</evidence>
<evidence type="ECO:0000313" key="2">
    <source>
        <dbReference type="Proteomes" id="UP000239861"/>
    </source>
</evidence>